<organism evidence="1 2">
    <name type="scientific">Symbiodinium necroappetens</name>
    <dbReference type="NCBI Taxonomy" id="1628268"/>
    <lineage>
        <taxon>Eukaryota</taxon>
        <taxon>Sar</taxon>
        <taxon>Alveolata</taxon>
        <taxon>Dinophyceae</taxon>
        <taxon>Suessiales</taxon>
        <taxon>Symbiodiniaceae</taxon>
        <taxon>Symbiodinium</taxon>
    </lineage>
</organism>
<feature type="non-terminal residue" evidence="1">
    <location>
        <position position="468"/>
    </location>
</feature>
<sequence>PFGGVNMIFMGDFFQLPPPEGGFIADVPHSLKSATGVDKSPDPLVEAGRDLFWRGAVQGVTELTETRRCSDEWWNEVVEQLRQGRLSDENHKYLHGIPVEGCTLSEAERQSWSVAKDVAEAKALQAEDCSKEAKRKWLQYHDRHTGDLCGLLPLAIGMPVALTDHVDRSDKFLLRGRCGHVHSWVWPENEQQPEVVYVKFPDVTWQLPGTPEPGIYPLRPVTEAWFLDRGRENPVLKVKRKQLQLTPAFAITAHSSQGKTLDATLLDLNVDKNVHQTLGTVAASRVRSREDVLILRPFPLWLFQRGSPEGPDLLLKTLRKEPVDWKAWRESKNPFAACGSCGHVKDFANFSYVEWGKVCLHCEKGGKTNGKRKISGDAEIFTKHVCDVCGCSKMAAAFPVAQLRQEGPDVKKVCTQCARNRRTLSCSICGKTKPSDAFDATMCTLPHGCAACTDCQQELHPKAKRLRG</sequence>
<comment type="caution">
    <text evidence="1">The sequence shown here is derived from an EMBL/GenBank/DDBJ whole genome shotgun (WGS) entry which is preliminary data.</text>
</comment>
<dbReference type="EMBL" id="CAJNJA010069435">
    <property type="protein sequence ID" value="CAE7897803.1"/>
    <property type="molecule type" value="Genomic_DNA"/>
</dbReference>
<evidence type="ECO:0000313" key="1">
    <source>
        <dbReference type="EMBL" id="CAE7897803.1"/>
    </source>
</evidence>
<protein>
    <submittedName>
        <fullName evidence="1">Pfh1 protein</fullName>
    </submittedName>
</protein>
<gene>
    <name evidence="1" type="primary">pfh1</name>
    <name evidence="1" type="ORF">SNEC2469_LOCUS30130</name>
</gene>
<dbReference type="InterPro" id="IPR027417">
    <property type="entry name" value="P-loop_NTPase"/>
</dbReference>
<name>A0A813BES2_9DINO</name>
<dbReference type="OrthoDB" id="432234at2759"/>
<dbReference type="SUPFAM" id="SSF52540">
    <property type="entry name" value="P-loop containing nucleoside triphosphate hydrolases"/>
    <property type="match status" value="1"/>
</dbReference>
<dbReference type="InterPro" id="IPR051055">
    <property type="entry name" value="PIF1_helicase"/>
</dbReference>
<reference evidence="1" key="1">
    <citation type="submission" date="2021-02" db="EMBL/GenBank/DDBJ databases">
        <authorList>
            <person name="Dougan E. K."/>
            <person name="Rhodes N."/>
            <person name="Thang M."/>
            <person name="Chan C."/>
        </authorList>
    </citation>
    <scope>NUCLEOTIDE SEQUENCE</scope>
</reference>
<proteinExistence type="predicted"/>
<accession>A0A813BES2</accession>
<dbReference type="PANTHER" id="PTHR47642:SF6">
    <property type="entry name" value="ATP-DEPENDENT DNA HELICASE"/>
    <property type="match status" value="1"/>
</dbReference>
<dbReference type="AlphaFoldDB" id="A0A813BES2"/>
<dbReference type="Proteomes" id="UP000601435">
    <property type="component" value="Unassembled WGS sequence"/>
</dbReference>
<evidence type="ECO:0000313" key="2">
    <source>
        <dbReference type="Proteomes" id="UP000601435"/>
    </source>
</evidence>
<feature type="non-terminal residue" evidence="1">
    <location>
        <position position="1"/>
    </location>
</feature>
<dbReference type="PANTHER" id="PTHR47642">
    <property type="entry name" value="ATP-DEPENDENT DNA HELICASE"/>
    <property type="match status" value="1"/>
</dbReference>
<keyword evidence="2" id="KW-1185">Reference proteome</keyword>